<feature type="compositionally biased region" description="Polar residues" evidence="4">
    <location>
        <begin position="83"/>
        <end position="92"/>
    </location>
</feature>
<dbReference type="Pfam" id="PF00170">
    <property type="entry name" value="bZIP_1"/>
    <property type="match status" value="1"/>
</dbReference>
<name>A0A9P0FJP3_BRAAE</name>
<evidence type="ECO:0000256" key="4">
    <source>
        <dbReference type="SAM" id="MobiDB-lite"/>
    </source>
</evidence>
<dbReference type="PANTHER" id="PTHR23351">
    <property type="entry name" value="FOS TRANSCRIPTION FACTOR-RELATED"/>
    <property type="match status" value="1"/>
</dbReference>
<dbReference type="GO" id="GO:0000978">
    <property type="term" value="F:RNA polymerase II cis-regulatory region sequence-specific DNA binding"/>
    <property type="evidence" value="ECO:0007669"/>
    <property type="project" value="TreeGrafter"/>
</dbReference>
<dbReference type="GO" id="GO:0000981">
    <property type="term" value="F:DNA-binding transcription factor activity, RNA polymerase II-specific"/>
    <property type="evidence" value="ECO:0007669"/>
    <property type="project" value="TreeGrafter"/>
</dbReference>
<dbReference type="EMBL" id="OV121138">
    <property type="protein sequence ID" value="CAH0559901.1"/>
    <property type="molecule type" value="Genomic_DNA"/>
</dbReference>
<keyword evidence="7" id="KW-1185">Reference proteome</keyword>
<accession>A0A9P0FJP3</accession>
<organism evidence="6 7">
    <name type="scientific">Brassicogethes aeneus</name>
    <name type="common">Rape pollen beetle</name>
    <name type="synonym">Meligethes aeneus</name>
    <dbReference type="NCBI Taxonomy" id="1431903"/>
    <lineage>
        <taxon>Eukaryota</taxon>
        <taxon>Metazoa</taxon>
        <taxon>Ecdysozoa</taxon>
        <taxon>Arthropoda</taxon>
        <taxon>Hexapoda</taxon>
        <taxon>Insecta</taxon>
        <taxon>Pterygota</taxon>
        <taxon>Neoptera</taxon>
        <taxon>Endopterygota</taxon>
        <taxon>Coleoptera</taxon>
        <taxon>Polyphaga</taxon>
        <taxon>Cucujiformia</taxon>
        <taxon>Nitidulidae</taxon>
        <taxon>Meligethinae</taxon>
        <taxon>Brassicogethes</taxon>
    </lineage>
</organism>
<dbReference type="SUPFAM" id="SSF57959">
    <property type="entry name" value="Leucine zipper domain"/>
    <property type="match status" value="1"/>
</dbReference>
<feature type="compositionally biased region" description="Polar residues" evidence="4">
    <location>
        <begin position="51"/>
        <end position="68"/>
    </location>
</feature>
<evidence type="ECO:0000256" key="3">
    <source>
        <dbReference type="ARBA" id="ARBA00023163"/>
    </source>
</evidence>
<gene>
    <name evidence="6" type="ORF">MELIAE_LOCUS9773</name>
</gene>
<sequence length="347" mass="39206">MYNLNINLAQTAAAAASNLLVESTCTTPRTPEILNSIVAMTNPLDTAFGCSANQSPNNRVPSGPLTNLSSDSNSSHSSQVESPTTNNPPSVQHTCSQLIKAGLKLSIEQKRKHQSSDGEDLLDMDKIKRIKRTESESDDDKFKHEHGMQNENGIWYQYDVDCLTPEDEERRRRRRERNKIAATKCRLKKRERTALLMTEAETLESQNVDFKSQLADLHKQKNHLLGVLDRHRPHCHHNIPPATRDSLYKLPPVSSVMENHSYSRPASGDSSYHPNYYNNCRPDNNMNNYQRNTLTTYQKTPSIIVEEISDNFESHFTDLDDYSFNQCHNYASGQGYGTSGLDNGCMA</sequence>
<reference evidence="6" key="1">
    <citation type="submission" date="2021-12" db="EMBL/GenBank/DDBJ databases">
        <authorList>
            <person name="King R."/>
        </authorList>
    </citation>
    <scope>NUCLEOTIDE SEQUENCE</scope>
</reference>
<dbReference type="SMART" id="SM00338">
    <property type="entry name" value="BRLZ"/>
    <property type="match status" value="1"/>
</dbReference>
<dbReference type="InterPro" id="IPR046347">
    <property type="entry name" value="bZIP_sf"/>
</dbReference>
<dbReference type="AlphaFoldDB" id="A0A9P0FJP3"/>
<dbReference type="GO" id="GO:0005634">
    <property type="term" value="C:nucleus"/>
    <property type="evidence" value="ECO:0007669"/>
    <property type="project" value="TreeGrafter"/>
</dbReference>
<keyword evidence="1" id="KW-0805">Transcription regulation</keyword>
<dbReference type="PROSITE" id="PS50217">
    <property type="entry name" value="BZIP"/>
    <property type="match status" value="1"/>
</dbReference>
<dbReference type="InterPro" id="IPR004827">
    <property type="entry name" value="bZIP"/>
</dbReference>
<dbReference type="Gene3D" id="1.20.5.170">
    <property type="match status" value="1"/>
</dbReference>
<keyword evidence="3" id="KW-0804">Transcription</keyword>
<dbReference type="PRINTS" id="PR00042">
    <property type="entry name" value="LEUZIPPRFOS"/>
</dbReference>
<protein>
    <recommendedName>
        <fullName evidence="5">BZIP domain-containing protein</fullName>
    </recommendedName>
</protein>
<proteinExistence type="predicted"/>
<feature type="region of interest" description="Disordered" evidence="4">
    <location>
        <begin position="49"/>
        <end position="92"/>
    </location>
</feature>
<evidence type="ECO:0000259" key="5">
    <source>
        <dbReference type="PROSITE" id="PS50217"/>
    </source>
</evidence>
<dbReference type="PANTHER" id="PTHR23351:SF24">
    <property type="entry name" value="ACTIVATING TRANSCRIPTION FACTOR 3-RELATED"/>
    <property type="match status" value="1"/>
</dbReference>
<dbReference type="InterPro" id="IPR000837">
    <property type="entry name" value="AP-1"/>
</dbReference>
<evidence type="ECO:0000313" key="6">
    <source>
        <dbReference type="EMBL" id="CAH0559901.1"/>
    </source>
</evidence>
<dbReference type="PROSITE" id="PS00036">
    <property type="entry name" value="BZIP_BASIC"/>
    <property type="match status" value="1"/>
</dbReference>
<dbReference type="OrthoDB" id="2596881at2759"/>
<evidence type="ECO:0000313" key="7">
    <source>
        <dbReference type="Proteomes" id="UP001154078"/>
    </source>
</evidence>
<dbReference type="Proteomes" id="UP001154078">
    <property type="component" value="Chromosome 7"/>
</dbReference>
<evidence type="ECO:0000256" key="2">
    <source>
        <dbReference type="ARBA" id="ARBA00023125"/>
    </source>
</evidence>
<feature type="domain" description="BZIP" evidence="5">
    <location>
        <begin position="168"/>
        <end position="231"/>
    </location>
</feature>
<keyword evidence="2" id="KW-0238">DNA-binding</keyword>
<feature type="compositionally biased region" description="Low complexity" evidence="4">
    <location>
        <begin position="69"/>
        <end position="82"/>
    </location>
</feature>
<evidence type="ECO:0000256" key="1">
    <source>
        <dbReference type="ARBA" id="ARBA00023015"/>
    </source>
</evidence>